<reference evidence="1 2" key="1">
    <citation type="submission" date="2017-10" db="EMBL/GenBank/DDBJ databases">
        <title>Extensive intraspecific genome diversity in a model arbuscular mycorrhizal fungus.</title>
        <authorList>
            <person name="Chen E.C.H."/>
            <person name="Morin E."/>
            <person name="Baudet D."/>
            <person name="Noel J."/>
            <person name="Ndikumana S."/>
            <person name="Charron P."/>
            <person name="St-Onge C."/>
            <person name="Giorgi J."/>
            <person name="Grigoriev I.V."/>
            <person name="Roux C."/>
            <person name="Martin F.M."/>
            <person name="Corradi N."/>
        </authorList>
    </citation>
    <scope>NUCLEOTIDE SEQUENCE [LARGE SCALE GENOMIC DNA]</scope>
    <source>
        <strain evidence="1 2">A1</strain>
    </source>
</reference>
<feature type="non-terminal residue" evidence="1">
    <location>
        <position position="1111"/>
    </location>
</feature>
<dbReference type="VEuPathDB" id="FungiDB:RhiirFUN_015069"/>
<reference evidence="1 2" key="2">
    <citation type="submission" date="2017-10" db="EMBL/GenBank/DDBJ databases">
        <title>Genome analyses suggest a sexual origin of heterokaryosis in a supposedly ancient asexual fungus.</title>
        <authorList>
            <person name="Corradi N."/>
            <person name="Sedzielewska K."/>
            <person name="Noel J."/>
            <person name="Charron P."/>
            <person name="Farinelli L."/>
            <person name="Marton T."/>
            <person name="Kruger M."/>
            <person name="Pelin A."/>
            <person name="Brachmann A."/>
            <person name="Corradi N."/>
        </authorList>
    </citation>
    <scope>NUCLEOTIDE SEQUENCE [LARGE SCALE GENOMIC DNA]</scope>
    <source>
        <strain evidence="1 2">A1</strain>
    </source>
</reference>
<dbReference type="Proteomes" id="UP000232688">
    <property type="component" value="Unassembled WGS sequence"/>
</dbReference>
<dbReference type="PANTHER" id="PTHR47839">
    <property type="entry name" value="DOMAIN PROTEIN, PUTATIVE (AFU_ORTHOLOGUE AFUA_6G04830)-RELATED"/>
    <property type="match status" value="1"/>
</dbReference>
<comment type="caution">
    <text evidence="1">The sequence shown here is derived from an EMBL/GenBank/DDBJ whole genome shotgun (WGS) entry which is preliminary data.</text>
</comment>
<dbReference type="VEuPathDB" id="FungiDB:FUN_018636"/>
<name>A0A2N0R3I5_9GLOM</name>
<accession>A0A2N0R3I5</accession>
<organism evidence="1 2">
    <name type="scientific">Rhizophagus irregularis</name>
    <dbReference type="NCBI Taxonomy" id="588596"/>
    <lineage>
        <taxon>Eukaryota</taxon>
        <taxon>Fungi</taxon>
        <taxon>Fungi incertae sedis</taxon>
        <taxon>Mucoromycota</taxon>
        <taxon>Glomeromycotina</taxon>
        <taxon>Glomeromycetes</taxon>
        <taxon>Glomerales</taxon>
        <taxon>Glomeraceae</taxon>
        <taxon>Rhizophagus</taxon>
    </lineage>
</organism>
<proteinExistence type="predicted"/>
<dbReference type="InterPro" id="IPR022155">
    <property type="entry name" value="DUF3684"/>
</dbReference>
<evidence type="ECO:0000313" key="1">
    <source>
        <dbReference type="EMBL" id="PKC57865.1"/>
    </source>
</evidence>
<dbReference type="VEuPathDB" id="FungiDB:FUN_001282"/>
<dbReference type="VEuPathDB" id="FungiDB:RhiirFUN_026655"/>
<sequence length="1111" mass="130390">MTGHFASQMTNDGSELYEEAAEKAPPTYPQIRELVLKYFIDNFKKYSEHYNPETVDIAFLPCSNSNGYARPSDCFINDECTIMNLQTIRKDLRSKAEKLSVRQILDYKKLKEKLIENPPQNKNEAKKVFEYLNRFNYNWSSLINIQFIPIQDESKLNNKYFKPSDCFFKLKEESLNEFFLCVDFGTKANKFLAKCGVREPSSYDFAKISVDPSHSKLWKLHLDNYLKILTKINPNLETILNLAANPIYPKIREMSLKYFVDNFYSKYSKFYKPEEIDVAFLPCSNSNFYAKHSECFINDKCKSIGFKIIREDLRSKAGDFGVRQNPNRVELINRLTENPPKNLNVAKEVFDYLNTQQEKNYLKILTKINPNLETILNLAARSNYPKIRELAFKYFVDNFIHSECFINDECKIMGFKIIREDLRSKAGDFGVRQNPNREKLIKMLIENPPKNKNKAKEVFEYLNTQQESFTDFDWKKLKDNEFIPINYESQSNKNINELDDLFKPRDCYFKFKDKRQFPEKKLNKDDVLIAIKTDSKGNDCYFLATVKEIYINDDKKLGCKSLHESVTKSVVPHDPIQKTKYSRQLQRIIRERASLFYLDHSEEYIRKDEKWLKKLKKLGCSSLHESVTKSVVPYGPIQKTKYSRQLQRIIRERASLLYLNNSEEHIRKDEKWLQKLKVREIEYMETSYNTISWILYVTPNSNLIDISQQLVNHIFTSHYQNTSYFNTILTAPLSNLKNMGIIHPKLQNDQRTSNTFPSQHNDVDISFENTRNLRNFLQVSIKSYYSNSESNINSIKTCIDESKMNYCETMPGYSMHCVGNLQKIELYVPTDVDQSEILSQSRIVPLSKFIYILKDQANVFEVTPKVIHIFYDNSKNSIAFNRDRALFFNLKFYLELHEQTCKNKPTIDAMTYWFTIYCHVLAHNFIQLHNSEFEFYYSSFAQTYMPDFIELTKKHNPKANKKAVCFSCIRKHTLPIAISKPECFVSNKALLCRNHLKKCENFAHEYHESEREEILSRKVPEDEKKNKTQAIINESEMETDKSTTAAPSNSIIKQSTLSGYVSRPFSKKDIPHFENLVLLMMVSNGLSFTFLENKETQEVFRFIAPALKLPG</sequence>
<dbReference type="AlphaFoldDB" id="A0A2N0R3I5"/>
<dbReference type="VEuPathDB" id="FungiDB:RhiirA1_471831"/>
<dbReference type="VEuPathDB" id="FungiDB:RhiirFUN_026662"/>
<gene>
    <name evidence="1" type="ORF">RhiirA1_471831</name>
</gene>
<dbReference type="PANTHER" id="PTHR47839:SF1">
    <property type="entry name" value="DOMAIN PROTEIN, PUTATIVE (AFU_ORTHOLOGUE AFUA_6G04830)-RELATED"/>
    <property type="match status" value="1"/>
</dbReference>
<evidence type="ECO:0000313" key="2">
    <source>
        <dbReference type="Proteomes" id="UP000232688"/>
    </source>
</evidence>
<dbReference type="EMBL" id="LLXH01001692">
    <property type="protein sequence ID" value="PKC57865.1"/>
    <property type="molecule type" value="Genomic_DNA"/>
</dbReference>
<protein>
    <submittedName>
        <fullName evidence="1">Uncharacterized protein</fullName>
    </submittedName>
</protein>
<dbReference type="Pfam" id="PF12449">
    <property type="entry name" value="DUF3684"/>
    <property type="match status" value="2"/>
</dbReference>